<gene>
    <name evidence="1" type="ORF">FPOG_02000</name>
</gene>
<organism evidence="1 2">
    <name type="scientific">Fusobacterium periodonticum D10</name>
    <dbReference type="NCBI Taxonomy" id="620833"/>
    <lineage>
        <taxon>Bacteria</taxon>
        <taxon>Fusobacteriati</taxon>
        <taxon>Fusobacteriota</taxon>
        <taxon>Fusobacteriia</taxon>
        <taxon>Fusobacteriales</taxon>
        <taxon>Fusobacteriaceae</taxon>
        <taxon>Fusobacterium</taxon>
    </lineage>
</organism>
<evidence type="ECO:0000313" key="2">
    <source>
        <dbReference type="Proteomes" id="UP000005809"/>
    </source>
</evidence>
<sequence length="89" mass="10879">MTNDNLQYEEIYFNDFIKADLKGKKEMLDKRDNIILNFNNKHFDEKTLKLAFEYIFETDNKKIVLRNISEQNYGYIKKLQIYFQITKNI</sequence>
<comment type="caution">
    <text evidence="1">The sequence shown here is derived from an EMBL/GenBank/DDBJ whole genome shotgun (WGS) entry which is preliminary data.</text>
</comment>
<evidence type="ECO:0000313" key="1">
    <source>
        <dbReference type="EMBL" id="EKA92374.1"/>
    </source>
</evidence>
<reference evidence="1 2" key="1">
    <citation type="submission" date="2012-05" db="EMBL/GenBank/DDBJ databases">
        <title>The Genome Sequence of Fusobacterium periodontium Oral Taxon 201 Strain D10.</title>
        <authorList>
            <consortium name="The Broad Institute Genome Sequencing Platform"/>
            <consortium name="The Broad Institute Genome Sequencing Center for Infectious Disease"/>
            <person name="Earl A."/>
            <person name="Ward D."/>
            <person name="Feldgarden M."/>
            <person name="Gevers D."/>
            <person name="Strauss J."/>
            <person name="Sibley C."/>
            <person name="White A."/>
            <person name="Ambrose C.E."/>
            <person name="Allen-Vercoe E."/>
            <person name="Walker B."/>
            <person name="Young S.K."/>
            <person name="Zeng Q."/>
            <person name="Gargeya S."/>
            <person name="Fitzgerald M."/>
            <person name="Haas B."/>
            <person name="Abouelleil A."/>
            <person name="Alvarado L."/>
            <person name="Arachchi H.M."/>
            <person name="Berlin A.M."/>
            <person name="Chapman S.B."/>
            <person name="Goldberg J."/>
            <person name="Griggs A."/>
            <person name="Gujja S."/>
            <person name="Hansen M."/>
            <person name="Howarth C."/>
            <person name="Imamovic A."/>
            <person name="Larimer J."/>
            <person name="McCowan C."/>
            <person name="Montmayeur A."/>
            <person name="Murphy C."/>
            <person name="Neiman D."/>
            <person name="Pearson M."/>
            <person name="Priest M."/>
            <person name="Roberts A."/>
            <person name="Saif S."/>
            <person name="Shea T."/>
            <person name="Sisk P."/>
            <person name="Sykes S."/>
            <person name="Wortman J."/>
            <person name="Nusbaum C."/>
            <person name="Birren B."/>
        </authorList>
    </citation>
    <scope>NUCLEOTIDE SEQUENCE [LARGE SCALE GENOMIC DNA]</scope>
    <source>
        <strain evidence="1 2">D10</strain>
    </source>
</reference>
<proteinExistence type="predicted"/>
<dbReference type="PATRIC" id="fig|620833.3.peg.2278"/>
<dbReference type="RefSeq" id="WP_005969753.1">
    <property type="nucleotide sequence ID" value="NZ_JH815427.1"/>
</dbReference>
<accession>K1GE10</accession>
<dbReference type="Proteomes" id="UP000005809">
    <property type="component" value="Unassembled WGS sequence"/>
</dbReference>
<dbReference type="AlphaFoldDB" id="K1GE10"/>
<dbReference type="HOGENOM" id="CLU_2450353_0_0_0"/>
<name>K1GE10_9FUSO</name>
<protein>
    <submittedName>
        <fullName evidence="1">Uncharacterized protein</fullName>
    </submittedName>
</protein>
<dbReference type="EMBL" id="ACIF01000369">
    <property type="protein sequence ID" value="EKA92374.1"/>
    <property type="molecule type" value="Genomic_DNA"/>
</dbReference>